<protein>
    <submittedName>
        <fullName evidence="1">Uncharacterized protein</fullName>
    </submittedName>
</protein>
<dbReference type="SUPFAM" id="SSF49464">
    <property type="entry name" value="Carboxypeptidase regulatory domain-like"/>
    <property type="match status" value="1"/>
</dbReference>
<organism evidence="1 2">
    <name type="scientific">Alkalithermobacter paradoxus</name>
    <dbReference type="NCBI Taxonomy" id="29349"/>
    <lineage>
        <taxon>Bacteria</taxon>
        <taxon>Bacillati</taxon>
        <taxon>Bacillota</taxon>
        <taxon>Clostridia</taxon>
        <taxon>Peptostreptococcales</taxon>
        <taxon>Tepidibacteraceae</taxon>
        <taxon>Alkalithermobacter</taxon>
    </lineage>
</organism>
<reference evidence="1 2" key="1">
    <citation type="submission" date="2017-03" db="EMBL/GenBank/DDBJ databases">
        <title>Genome sequence of Clostridium thermoalcaliphilum DSM 7309.</title>
        <authorList>
            <person name="Poehlein A."/>
            <person name="Daniel R."/>
        </authorList>
    </citation>
    <scope>NUCLEOTIDE SEQUENCE [LARGE SCALE GENOMIC DNA]</scope>
    <source>
        <strain evidence="1 2">DSM 7309</strain>
    </source>
</reference>
<evidence type="ECO:0000313" key="2">
    <source>
        <dbReference type="Proteomes" id="UP000190140"/>
    </source>
</evidence>
<dbReference type="AlphaFoldDB" id="A0A1V4IB25"/>
<sequence>MGAKLVKFDFKPRENEQLEVVVKVPKERRSVIHGIVKDYKGKVVEDAVVKLFEVGCNKKLIPITHAFTDEHGQFLFGPLCPDNHYIIKVWFNDVNIRCLDIKFEDDNPCRCEEAQANEECLEYEEEYIKEEFLSVFDKE</sequence>
<name>A0A1V4IB25_9FIRM</name>
<dbReference type="EMBL" id="MZGW01000001">
    <property type="protein sequence ID" value="OPJ57181.1"/>
    <property type="molecule type" value="Genomic_DNA"/>
</dbReference>
<keyword evidence="2" id="KW-1185">Reference proteome</keyword>
<gene>
    <name evidence="1" type="ORF">CLOTH_04640</name>
</gene>
<comment type="caution">
    <text evidence="1">The sequence shown here is derived from an EMBL/GenBank/DDBJ whole genome shotgun (WGS) entry which is preliminary data.</text>
</comment>
<proteinExistence type="predicted"/>
<dbReference type="RefSeq" id="WP_079410827.1">
    <property type="nucleotide sequence ID" value="NZ_MZGW01000001.1"/>
</dbReference>
<accession>A0A1V4IB25</accession>
<dbReference type="STRING" id="29349.CLOTH_04640"/>
<dbReference type="Proteomes" id="UP000190140">
    <property type="component" value="Unassembled WGS sequence"/>
</dbReference>
<dbReference type="InterPro" id="IPR008969">
    <property type="entry name" value="CarboxyPept-like_regulatory"/>
</dbReference>
<evidence type="ECO:0000313" key="1">
    <source>
        <dbReference type="EMBL" id="OPJ57181.1"/>
    </source>
</evidence>
<dbReference type="OrthoDB" id="1807736at2"/>